<name>M1D5I4_SOLTU</name>
<sequence length="65" mass="7619">MKIDPSECKEAHWLTVNCSLDQRCAEMPILVTYVYIIRRCRPTGISTLNVSMRIGMLKQHRLERI</sequence>
<dbReference type="PaxDb" id="4113-PGSC0003DMT400082038"/>
<proteinExistence type="predicted"/>
<reference evidence="2" key="1">
    <citation type="journal article" date="2011" name="Nature">
        <title>Genome sequence and analysis of the tuber crop potato.</title>
        <authorList>
            <consortium name="The Potato Genome Sequencing Consortium"/>
        </authorList>
    </citation>
    <scope>NUCLEOTIDE SEQUENCE [LARGE SCALE GENOMIC DNA]</scope>
    <source>
        <strain evidence="2">cv. DM1-3 516 R44</strain>
    </source>
</reference>
<reference evidence="1" key="2">
    <citation type="submission" date="2015-06" db="UniProtKB">
        <authorList>
            <consortium name="EnsemblPlants"/>
        </authorList>
    </citation>
    <scope>IDENTIFICATION</scope>
    <source>
        <strain evidence="1">DM1-3 516 R44</strain>
    </source>
</reference>
<protein>
    <submittedName>
        <fullName evidence="1">Late blight resistance protein</fullName>
    </submittedName>
</protein>
<keyword evidence="2" id="KW-1185">Reference proteome</keyword>
<dbReference type="EnsemblPlants" id="PGSC0003DMT400082038">
    <property type="protein sequence ID" value="PGSC0003DMT400082038"/>
    <property type="gene ID" value="PGSC0003DMG400032217"/>
</dbReference>
<dbReference type="HOGENOM" id="CLU_2854059_0_0_1"/>
<organism evidence="1 2">
    <name type="scientific">Solanum tuberosum</name>
    <name type="common">Potato</name>
    <dbReference type="NCBI Taxonomy" id="4113"/>
    <lineage>
        <taxon>Eukaryota</taxon>
        <taxon>Viridiplantae</taxon>
        <taxon>Streptophyta</taxon>
        <taxon>Embryophyta</taxon>
        <taxon>Tracheophyta</taxon>
        <taxon>Spermatophyta</taxon>
        <taxon>Magnoliopsida</taxon>
        <taxon>eudicotyledons</taxon>
        <taxon>Gunneridae</taxon>
        <taxon>Pentapetalae</taxon>
        <taxon>asterids</taxon>
        <taxon>lamiids</taxon>
        <taxon>Solanales</taxon>
        <taxon>Solanaceae</taxon>
        <taxon>Solanoideae</taxon>
        <taxon>Solaneae</taxon>
        <taxon>Solanum</taxon>
    </lineage>
</organism>
<dbReference type="AlphaFoldDB" id="M1D5I4"/>
<dbReference type="Gramene" id="PGSC0003DMT400082038">
    <property type="protein sequence ID" value="PGSC0003DMT400082038"/>
    <property type="gene ID" value="PGSC0003DMG400032217"/>
</dbReference>
<evidence type="ECO:0000313" key="2">
    <source>
        <dbReference type="Proteomes" id="UP000011115"/>
    </source>
</evidence>
<evidence type="ECO:0000313" key="1">
    <source>
        <dbReference type="EnsemblPlants" id="PGSC0003DMT400082038"/>
    </source>
</evidence>
<accession>M1D5I4</accession>
<dbReference type="Proteomes" id="UP000011115">
    <property type="component" value="Unassembled WGS sequence"/>
</dbReference>
<dbReference type="InParanoid" id="M1D5I4"/>